<keyword evidence="11" id="KW-1185">Reference proteome</keyword>
<dbReference type="Proteomes" id="UP000000845">
    <property type="component" value="Chromosome"/>
</dbReference>
<dbReference type="HOGENOM" id="CLU_063648_0_0_0"/>
<feature type="transmembrane region" description="Helical" evidence="8">
    <location>
        <begin position="171"/>
        <end position="196"/>
    </location>
</feature>
<keyword evidence="2" id="KW-0813">Transport</keyword>
<dbReference type="GO" id="GO:0008982">
    <property type="term" value="F:protein-N(PI)-phosphohistidine-sugar phosphotransferase activity"/>
    <property type="evidence" value="ECO:0007669"/>
    <property type="project" value="InterPro"/>
</dbReference>
<dbReference type="STRING" id="526218.Sterm_3597"/>
<organism evidence="10 11">
    <name type="scientific">Sebaldella termitidis (strain ATCC 33386 / NCTC 11300)</name>
    <dbReference type="NCBI Taxonomy" id="526218"/>
    <lineage>
        <taxon>Bacteria</taxon>
        <taxon>Fusobacteriati</taxon>
        <taxon>Fusobacteriota</taxon>
        <taxon>Fusobacteriia</taxon>
        <taxon>Fusobacteriales</taxon>
        <taxon>Leptotrichiaceae</taxon>
        <taxon>Sebaldella</taxon>
    </lineage>
</organism>
<dbReference type="GO" id="GO:0009401">
    <property type="term" value="P:phosphoenolpyruvate-dependent sugar phosphotransferase system"/>
    <property type="evidence" value="ECO:0007669"/>
    <property type="project" value="InterPro"/>
</dbReference>
<evidence type="ECO:0000256" key="4">
    <source>
        <dbReference type="ARBA" id="ARBA00022597"/>
    </source>
</evidence>
<evidence type="ECO:0000256" key="5">
    <source>
        <dbReference type="ARBA" id="ARBA00022692"/>
    </source>
</evidence>
<dbReference type="Pfam" id="PF13303">
    <property type="entry name" value="PTS_EIIC_2"/>
    <property type="match status" value="1"/>
</dbReference>
<evidence type="ECO:0000313" key="10">
    <source>
        <dbReference type="EMBL" id="ACZ10431.1"/>
    </source>
</evidence>
<keyword evidence="6 8" id="KW-1133">Transmembrane helix</keyword>
<evidence type="ECO:0000256" key="1">
    <source>
        <dbReference type="ARBA" id="ARBA00004651"/>
    </source>
</evidence>
<keyword evidence="5 8" id="KW-0812">Transmembrane</keyword>
<comment type="subcellular location">
    <subcellularLocation>
        <location evidence="1">Cell membrane</location>
        <topology evidence="1">Multi-pass membrane protein</topology>
    </subcellularLocation>
</comment>
<feature type="transmembrane region" description="Helical" evidence="8">
    <location>
        <begin position="203"/>
        <end position="224"/>
    </location>
</feature>
<dbReference type="eggNOG" id="COG3641">
    <property type="taxonomic scope" value="Bacteria"/>
</dbReference>
<evidence type="ECO:0000256" key="2">
    <source>
        <dbReference type="ARBA" id="ARBA00022448"/>
    </source>
</evidence>
<evidence type="ECO:0000256" key="6">
    <source>
        <dbReference type="ARBA" id="ARBA00022989"/>
    </source>
</evidence>
<keyword evidence="3" id="KW-1003">Cell membrane</keyword>
<evidence type="ECO:0000313" key="11">
    <source>
        <dbReference type="Proteomes" id="UP000000845"/>
    </source>
</evidence>
<sequence>MKKQEAGFLNNTLVKILNGMALGLMASLVTGVILKQIGTYLNIQELIMFGQVAQYMMGPAIGAGVALSLEAPPLGVFASVVCGMLGAGTIKYGGSSYILASGEPVGSLAASVAGALASKAVFGKTKCDIIVVPGITIIAGGVISIFASPYISRFMMLIGNIINKSTNLNPLPMGILVALIMGIIITSPISSAAVAISLGLSGLSAGAATIGCACHMVGFAVAGYKDNGFNGLISHGLGTSKLQMANSIKNPLILVPPMAASVILGGVGAAIFKMENNKIGAGMGTSGLVGQFTTFEVMGEKSLIPMLLLHFIFPAVIALLVSGIMRKTGLIKQGDMKI</sequence>
<feature type="transmembrane region" description="Helical" evidence="8">
    <location>
        <begin position="129"/>
        <end position="151"/>
    </location>
</feature>
<dbReference type="InterPro" id="IPR003352">
    <property type="entry name" value="PTS_EIIC"/>
</dbReference>
<evidence type="ECO:0000256" key="7">
    <source>
        <dbReference type="ARBA" id="ARBA00023136"/>
    </source>
</evidence>
<dbReference type="KEGG" id="str:Sterm_3597"/>
<evidence type="ECO:0000256" key="3">
    <source>
        <dbReference type="ARBA" id="ARBA00022475"/>
    </source>
</evidence>
<feature type="transmembrane region" description="Helical" evidence="8">
    <location>
        <begin position="12"/>
        <end position="34"/>
    </location>
</feature>
<feature type="transmembrane region" description="Helical" evidence="8">
    <location>
        <begin position="46"/>
        <end position="67"/>
    </location>
</feature>
<dbReference type="AlphaFoldDB" id="D1ARE5"/>
<reference evidence="10 11" key="2">
    <citation type="journal article" date="2010" name="Stand. Genomic Sci.">
        <title>Complete genome sequence of Sebaldella termitidis type strain (NCTC 11300).</title>
        <authorList>
            <person name="Harmon-Smith M."/>
            <person name="Celia L."/>
            <person name="Chertkov O."/>
            <person name="Lapidus A."/>
            <person name="Copeland A."/>
            <person name="Glavina Del Rio T."/>
            <person name="Nolan M."/>
            <person name="Lucas S."/>
            <person name="Tice H."/>
            <person name="Cheng J.F."/>
            <person name="Han C."/>
            <person name="Detter J.C."/>
            <person name="Bruce D."/>
            <person name="Goodwin L."/>
            <person name="Pitluck S."/>
            <person name="Pati A."/>
            <person name="Liolios K."/>
            <person name="Ivanova N."/>
            <person name="Mavromatis K."/>
            <person name="Mikhailova N."/>
            <person name="Chen A."/>
            <person name="Palaniappan K."/>
            <person name="Land M."/>
            <person name="Hauser L."/>
            <person name="Chang Y.J."/>
            <person name="Jeffries C.D."/>
            <person name="Brettin T."/>
            <person name="Goker M."/>
            <person name="Beck B."/>
            <person name="Bristow J."/>
            <person name="Eisen J.A."/>
            <person name="Markowitz V."/>
            <person name="Hugenholtz P."/>
            <person name="Kyrpides N.C."/>
            <person name="Klenk H.P."/>
            <person name="Chen F."/>
        </authorList>
    </citation>
    <scope>NUCLEOTIDE SEQUENCE [LARGE SCALE GENOMIC DNA]</scope>
    <source>
        <strain evidence="11">ATCC 33386 / NCTC 11300</strain>
    </source>
</reference>
<evidence type="ECO:0000256" key="8">
    <source>
        <dbReference type="SAM" id="Phobius"/>
    </source>
</evidence>
<dbReference type="EMBL" id="CP001739">
    <property type="protein sequence ID" value="ACZ10431.1"/>
    <property type="molecule type" value="Genomic_DNA"/>
</dbReference>
<keyword evidence="4" id="KW-0762">Sugar transport</keyword>
<feature type="domain" description="Phosphotransferase system EIIC" evidence="9">
    <location>
        <begin position="15"/>
        <end position="338"/>
    </location>
</feature>
<feature type="transmembrane region" description="Helical" evidence="8">
    <location>
        <begin position="304"/>
        <end position="325"/>
    </location>
</feature>
<dbReference type="GO" id="GO:0005886">
    <property type="term" value="C:plasma membrane"/>
    <property type="evidence" value="ECO:0007669"/>
    <property type="project" value="UniProtKB-SubCell"/>
</dbReference>
<keyword evidence="7 8" id="KW-0472">Membrane</keyword>
<accession>D1ARE5</accession>
<protein>
    <submittedName>
        <fullName evidence="10">PfoR protein</fullName>
    </submittedName>
</protein>
<name>D1ARE5_SEBTE</name>
<gene>
    <name evidence="10" type="ordered locus">Sterm_3597</name>
</gene>
<feature type="transmembrane region" description="Helical" evidence="8">
    <location>
        <begin position="74"/>
        <end position="93"/>
    </location>
</feature>
<evidence type="ECO:0000259" key="9">
    <source>
        <dbReference type="Pfam" id="PF13303"/>
    </source>
</evidence>
<feature type="transmembrane region" description="Helical" evidence="8">
    <location>
        <begin position="252"/>
        <end position="272"/>
    </location>
</feature>
<reference evidence="11" key="1">
    <citation type="submission" date="2009-09" db="EMBL/GenBank/DDBJ databases">
        <title>The complete chromosome of Sebaldella termitidis ATCC 33386.</title>
        <authorList>
            <consortium name="US DOE Joint Genome Institute (JGI-PGF)"/>
            <person name="Lucas S."/>
            <person name="Copeland A."/>
            <person name="Lapidus A."/>
            <person name="Glavina del Rio T."/>
            <person name="Dalin E."/>
            <person name="Tice H."/>
            <person name="Bruce D."/>
            <person name="Goodwin L."/>
            <person name="Pitluck S."/>
            <person name="Kyrpides N."/>
            <person name="Mavromatis K."/>
            <person name="Ivanova N."/>
            <person name="Mikhailova N."/>
            <person name="Sims D."/>
            <person name="Meincke L."/>
            <person name="Brettin T."/>
            <person name="Detter J.C."/>
            <person name="Han C."/>
            <person name="Larimer F."/>
            <person name="Land M."/>
            <person name="Hauser L."/>
            <person name="Markowitz V."/>
            <person name="Cheng J.F."/>
            <person name="Hugenholtz P."/>
            <person name="Woyke T."/>
            <person name="Wu D."/>
            <person name="Eisen J.A."/>
        </authorList>
    </citation>
    <scope>NUCLEOTIDE SEQUENCE [LARGE SCALE GENOMIC DNA]</scope>
    <source>
        <strain evidence="11">ATCC 33386 / NCTC 11300</strain>
    </source>
</reference>
<proteinExistence type="predicted"/>